<proteinExistence type="predicted"/>
<feature type="domain" description="Secretion system C-terminal sorting" evidence="2">
    <location>
        <begin position="738"/>
        <end position="816"/>
    </location>
</feature>
<comment type="caution">
    <text evidence="3">The sequence shown here is derived from an EMBL/GenBank/DDBJ whole genome shotgun (WGS) entry which is preliminary data.</text>
</comment>
<dbReference type="Gene3D" id="3.20.20.80">
    <property type="entry name" value="Glycosidases"/>
    <property type="match status" value="1"/>
</dbReference>
<dbReference type="InterPro" id="IPR017853">
    <property type="entry name" value="GH"/>
</dbReference>
<reference evidence="3 4" key="1">
    <citation type="submission" date="2020-12" db="EMBL/GenBank/DDBJ databases">
        <title>Bacterial novel species Pedobacter sp. SD-b isolated from soil.</title>
        <authorList>
            <person name="Jung H.-Y."/>
        </authorList>
    </citation>
    <scope>NUCLEOTIDE SEQUENCE [LARGE SCALE GENOMIC DNA]</scope>
    <source>
        <strain evidence="3 4">SD-b</strain>
    </source>
</reference>
<evidence type="ECO:0000259" key="2">
    <source>
        <dbReference type="Pfam" id="PF18962"/>
    </source>
</evidence>
<organism evidence="3 4">
    <name type="scientific">Pedobacter segetis</name>
    <dbReference type="NCBI Taxonomy" id="2793069"/>
    <lineage>
        <taxon>Bacteria</taxon>
        <taxon>Pseudomonadati</taxon>
        <taxon>Bacteroidota</taxon>
        <taxon>Sphingobacteriia</taxon>
        <taxon>Sphingobacteriales</taxon>
        <taxon>Sphingobacteriaceae</taxon>
        <taxon>Pedobacter</taxon>
    </lineage>
</organism>
<feature type="signal peptide" evidence="1">
    <location>
        <begin position="1"/>
        <end position="19"/>
    </location>
</feature>
<name>A0ABS1BM42_9SPHI</name>
<dbReference type="SUPFAM" id="SSF51445">
    <property type="entry name" value="(Trans)glycosidases"/>
    <property type="match status" value="1"/>
</dbReference>
<feature type="chain" id="PRO_5046542612" evidence="1">
    <location>
        <begin position="20"/>
        <end position="817"/>
    </location>
</feature>
<dbReference type="EMBL" id="JAEHFY010000019">
    <property type="protein sequence ID" value="MBK0383926.1"/>
    <property type="molecule type" value="Genomic_DNA"/>
</dbReference>
<gene>
    <name evidence="3" type="ORF">I5M32_13235</name>
</gene>
<protein>
    <submittedName>
        <fullName evidence="3">T9SS type A sorting domain-containing protein</fullName>
    </submittedName>
</protein>
<evidence type="ECO:0000256" key="1">
    <source>
        <dbReference type="SAM" id="SignalP"/>
    </source>
</evidence>
<dbReference type="Pfam" id="PF18962">
    <property type="entry name" value="Por_Secre_tail"/>
    <property type="match status" value="1"/>
</dbReference>
<dbReference type="Proteomes" id="UP000660024">
    <property type="component" value="Unassembled WGS sequence"/>
</dbReference>
<dbReference type="RefSeq" id="WP_200587167.1">
    <property type="nucleotide sequence ID" value="NZ_JAEHFY010000019.1"/>
</dbReference>
<sequence length="817" mass="88536">MKKILLLSFLSVFYFSSKAQLIYNFNAANGSPTSGVPTGFSASDVTANNTAKTSDFFTTVSASSGYNGASGNGNITTAAKGGNSATDISGLSYFEFTITPSSTERVKISSISFGSKSIGSSGGPTSYIIRTSLDNYNANVALVNINSNSAWTLYNNQFSLPLIGATNTPITIRIYGDNGTGAVGQTNNWRIDDLNVNFVSRPAISNYLMGQNAWLPKGTFGGTTYNGQLNVLWPTIKASGVKMIRIGGSWAEGAMLPGDKVVDLIDSIRKIGAEPMVQVATNRGNISATQAANLVEYVNTTSGRNVKYWIIGNEPDIGSTTANVSTVATYIKSFSSAMKAKDPNILIVGPECAYYNSNYYPSLIGGANDITGKDANGNYYIDVVSFHTYPFGGTQTRAQVVANGQNLGNNVDNLIGLMNNANILNNRTGSNQLKWAITEFNVDYINPSSNTVAGVGVHSFLNGQFWADAFNVGMTRGALTITPWSVQEGGGARGTGDLGYMDGSGATLKPRSSYYHEKMIAENINGNYIQSSNNQSLVTTMGAIRNDTVSVMLVNKSDVTNYSYALQLSEQPVTDPATLKINLLADINVLYKDNIDAQTTIVLVFNKTGDLLKKIVYGITQATNQVAPVQTNYTLPLNWINFSAQKQSNGSVLLNWLVNNLVNTQSFEIEKLVGNNFIKIGTKPSVDGAGNQLYNFIDKNPSSGINYYRIKQLDNNGDFTYSNVVSVKLLNNVHDWEVYPNPITDENPLFHLKINQDAKSLIFKLYSSSAQMLIEKSFKDVKEGNDFNINNQILKAGIYILEVNTEGNKRTEKLIVR</sequence>
<accession>A0ABS1BM42</accession>
<evidence type="ECO:0000313" key="4">
    <source>
        <dbReference type="Proteomes" id="UP000660024"/>
    </source>
</evidence>
<keyword evidence="4" id="KW-1185">Reference proteome</keyword>
<keyword evidence="1" id="KW-0732">Signal</keyword>
<dbReference type="InterPro" id="IPR026444">
    <property type="entry name" value="Secre_tail"/>
</dbReference>
<dbReference type="NCBIfam" id="TIGR04183">
    <property type="entry name" value="Por_Secre_tail"/>
    <property type="match status" value="1"/>
</dbReference>
<evidence type="ECO:0000313" key="3">
    <source>
        <dbReference type="EMBL" id="MBK0383926.1"/>
    </source>
</evidence>